<protein>
    <recommendedName>
        <fullName evidence="13">ATP synthase subunit c</fullName>
    </recommendedName>
    <alternativeName>
        <fullName evidence="13">ATP synthase F(0) sector subunit c</fullName>
    </alternativeName>
    <alternativeName>
        <fullName evidence="13">F-type ATPase subunit c</fullName>
        <shortName evidence="13">F-ATPase subunit c</shortName>
    </alternativeName>
    <alternativeName>
        <fullName evidence="13">Lipid-binding protein</fullName>
    </alternativeName>
</protein>
<reference evidence="16 17" key="1">
    <citation type="submission" date="2019-02" db="EMBL/GenBank/DDBJ databases">
        <title>Deep-cultivation of Planctomycetes and their phenomic and genomic characterization uncovers novel biology.</title>
        <authorList>
            <person name="Wiegand S."/>
            <person name="Jogler M."/>
            <person name="Boedeker C."/>
            <person name="Pinto D."/>
            <person name="Vollmers J."/>
            <person name="Rivas-Marin E."/>
            <person name="Kohn T."/>
            <person name="Peeters S.H."/>
            <person name="Heuer A."/>
            <person name="Rast P."/>
            <person name="Oberbeckmann S."/>
            <person name="Bunk B."/>
            <person name="Jeske O."/>
            <person name="Meyerdierks A."/>
            <person name="Storesund J.E."/>
            <person name="Kallscheuer N."/>
            <person name="Luecker S."/>
            <person name="Lage O.M."/>
            <person name="Pohl T."/>
            <person name="Merkel B.J."/>
            <person name="Hornburger P."/>
            <person name="Mueller R.-W."/>
            <person name="Bruemmer F."/>
            <person name="Labrenz M."/>
            <person name="Spormann A.M."/>
            <person name="Op den Camp H."/>
            <person name="Overmann J."/>
            <person name="Amann R."/>
            <person name="Jetten M.S.M."/>
            <person name="Mascher T."/>
            <person name="Medema M.H."/>
            <person name="Devos D.P."/>
            <person name="Kaster A.-K."/>
            <person name="Ovreas L."/>
            <person name="Rohde M."/>
            <person name="Galperin M.Y."/>
            <person name="Jogler C."/>
        </authorList>
    </citation>
    <scope>NUCLEOTIDE SEQUENCE [LARGE SCALE GENOMIC DNA]</scope>
    <source>
        <strain evidence="16 17">Spb1</strain>
    </source>
</reference>
<keyword evidence="7 13" id="KW-1133">Transmembrane helix</keyword>
<keyword evidence="3 13" id="KW-0813">Transport</keyword>
<evidence type="ECO:0000256" key="11">
    <source>
        <dbReference type="ARBA" id="ARBA00023310"/>
    </source>
</evidence>
<evidence type="ECO:0000256" key="9">
    <source>
        <dbReference type="ARBA" id="ARBA00023121"/>
    </source>
</evidence>
<keyword evidence="10 13" id="KW-0472">Membrane</keyword>
<evidence type="ECO:0000256" key="1">
    <source>
        <dbReference type="ARBA" id="ARBA00004141"/>
    </source>
</evidence>
<sequence length="95" mass="9288" precursor="true">MQALSLMTRILGAFCVLAVPAMAQDGGASSPIVLKAIGAGIVILGAGLGIGKIGASAVESIARQPEATGAIQTAMIIAGALIEGATLFALIICLI</sequence>
<evidence type="ECO:0000313" key="17">
    <source>
        <dbReference type="Proteomes" id="UP000315349"/>
    </source>
</evidence>
<dbReference type="GO" id="GO:0008289">
    <property type="term" value="F:lipid binding"/>
    <property type="evidence" value="ECO:0007669"/>
    <property type="project" value="UniProtKB-KW"/>
</dbReference>
<feature type="site" description="Reversibly protonated during proton transport" evidence="13">
    <location>
        <position position="83"/>
    </location>
</feature>
<evidence type="ECO:0000256" key="5">
    <source>
        <dbReference type="ARBA" id="ARBA00022692"/>
    </source>
</evidence>
<dbReference type="InterPro" id="IPR002379">
    <property type="entry name" value="ATPase_proteolipid_c-like_dom"/>
</dbReference>
<dbReference type="SUPFAM" id="SSF81333">
    <property type="entry name" value="F1F0 ATP synthase subunit C"/>
    <property type="match status" value="1"/>
</dbReference>
<dbReference type="GO" id="GO:0033177">
    <property type="term" value="C:proton-transporting two-sector ATPase complex, proton-transporting domain"/>
    <property type="evidence" value="ECO:0007669"/>
    <property type="project" value="InterPro"/>
</dbReference>
<dbReference type="GO" id="GO:0005886">
    <property type="term" value="C:plasma membrane"/>
    <property type="evidence" value="ECO:0007669"/>
    <property type="project" value="UniProtKB-SubCell"/>
</dbReference>
<evidence type="ECO:0000256" key="13">
    <source>
        <dbReference type="HAMAP-Rule" id="MF_01396"/>
    </source>
</evidence>
<dbReference type="Gene3D" id="1.20.20.10">
    <property type="entry name" value="F1F0 ATP synthase subunit C"/>
    <property type="match status" value="1"/>
</dbReference>
<keyword evidence="5 13" id="KW-0812">Transmembrane</keyword>
<dbReference type="InterPro" id="IPR000454">
    <property type="entry name" value="ATP_synth_F0_csu"/>
</dbReference>
<feature type="chain" id="PRO_5022040654" description="ATP synthase subunit c" evidence="14">
    <location>
        <begin position="24"/>
        <end position="95"/>
    </location>
</feature>
<comment type="function">
    <text evidence="13">Key component of the F(0) channel; it plays a direct role in translocation across the membrane. A homomeric c-ring of between 10-14 subunits forms the central stalk rotor element with the F(1) delta and epsilon subunits.</text>
</comment>
<keyword evidence="13" id="KW-1003">Cell membrane</keyword>
<evidence type="ECO:0000256" key="7">
    <source>
        <dbReference type="ARBA" id="ARBA00022989"/>
    </source>
</evidence>
<dbReference type="AlphaFoldDB" id="A0A518GKB6"/>
<evidence type="ECO:0000256" key="4">
    <source>
        <dbReference type="ARBA" id="ARBA00022547"/>
    </source>
</evidence>
<dbReference type="NCBIfam" id="TIGR01260">
    <property type="entry name" value="ATP_synt_c"/>
    <property type="match status" value="1"/>
</dbReference>
<evidence type="ECO:0000313" key="16">
    <source>
        <dbReference type="EMBL" id="QDV29065.1"/>
    </source>
</evidence>
<evidence type="ECO:0000256" key="12">
    <source>
        <dbReference type="ARBA" id="ARBA00025198"/>
    </source>
</evidence>
<evidence type="ECO:0000256" key="6">
    <source>
        <dbReference type="ARBA" id="ARBA00022781"/>
    </source>
</evidence>
<dbReference type="InterPro" id="IPR035921">
    <property type="entry name" value="F/V-ATP_Csub_sf"/>
</dbReference>
<keyword evidence="6 13" id="KW-0375">Hydrogen ion transport</keyword>
<feature type="domain" description="V-ATPase proteolipid subunit C-like" evidence="15">
    <location>
        <begin position="36"/>
        <end position="95"/>
    </location>
</feature>
<keyword evidence="14" id="KW-0732">Signal</keyword>
<dbReference type="PROSITE" id="PS00605">
    <property type="entry name" value="ATPASE_C"/>
    <property type="match status" value="1"/>
</dbReference>
<evidence type="ECO:0000256" key="3">
    <source>
        <dbReference type="ARBA" id="ARBA00022448"/>
    </source>
</evidence>
<dbReference type="GO" id="GO:0045259">
    <property type="term" value="C:proton-transporting ATP synthase complex"/>
    <property type="evidence" value="ECO:0007669"/>
    <property type="project" value="UniProtKB-KW"/>
</dbReference>
<proteinExistence type="inferred from homology"/>
<accession>A0A518GKB6</accession>
<dbReference type="InterPro" id="IPR038662">
    <property type="entry name" value="ATP_synth_F0_csu_sf"/>
</dbReference>
<name>A0A518GKB6_9PLAN</name>
<evidence type="ECO:0000256" key="2">
    <source>
        <dbReference type="ARBA" id="ARBA00006704"/>
    </source>
</evidence>
<keyword evidence="11 13" id="KW-0066">ATP synthesis</keyword>
<dbReference type="RefSeq" id="WP_222423376.1">
    <property type="nucleotide sequence ID" value="NZ_CP036299.1"/>
</dbReference>
<organism evidence="16 17">
    <name type="scientific">Planctopirus ephydatiae</name>
    <dbReference type="NCBI Taxonomy" id="2528019"/>
    <lineage>
        <taxon>Bacteria</taxon>
        <taxon>Pseudomonadati</taxon>
        <taxon>Planctomycetota</taxon>
        <taxon>Planctomycetia</taxon>
        <taxon>Planctomycetales</taxon>
        <taxon>Planctomycetaceae</taxon>
        <taxon>Planctopirus</taxon>
    </lineage>
</organism>
<dbReference type="Proteomes" id="UP000315349">
    <property type="component" value="Chromosome"/>
</dbReference>
<dbReference type="InterPro" id="IPR020537">
    <property type="entry name" value="ATP_synth_F0_csu_DDCD_BS"/>
</dbReference>
<dbReference type="Pfam" id="PF00137">
    <property type="entry name" value="ATP-synt_C"/>
    <property type="match status" value="1"/>
</dbReference>
<dbReference type="GO" id="GO:0046933">
    <property type="term" value="F:proton-transporting ATP synthase activity, rotational mechanism"/>
    <property type="evidence" value="ECO:0007669"/>
    <property type="project" value="UniProtKB-UniRule"/>
</dbReference>
<dbReference type="PRINTS" id="PR00124">
    <property type="entry name" value="ATPASEC"/>
</dbReference>
<dbReference type="InterPro" id="IPR005953">
    <property type="entry name" value="ATP_synth_csu_bac/chlpt"/>
</dbReference>
<feature type="transmembrane region" description="Helical" evidence="13">
    <location>
        <begin position="67"/>
        <end position="92"/>
    </location>
</feature>
<comment type="subcellular location">
    <subcellularLocation>
        <location evidence="13">Cell membrane</location>
        <topology evidence="13">Multi-pass membrane protein</topology>
    </subcellularLocation>
    <subcellularLocation>
        <location evidence="1">Membrane</location>
        <topology evidence="1">Multi-pass membrane protein</topology>
    </subcellularLocation>
</comment>
<evidence type="ECO:0000259" key="15">
    <source>
        <dbReference type="Pfam" id="PF00137"/>
    </source>
</evidence>
<evidence type="ECO:0000256" key="8">
    <source>
        <dbReference type="ARBA" id="ARBA00023065"/>
    </source>
</evidence>
<keyword evidence="4 13" id="KW-0138">CF(0)</keyword>
<gene>
    <name evidence="13 16" type="primary">atpE</name>
    <name evidence="16" type="ORF">Spb1_09330</name>
</gene>
<comment type="similarity">
    <text evidence="2 13">Belongs to the ATPase C chain family.</text>
</comment>
<dbReference type="EMBL" id="CP036299">
    <property type="protein sequence ID" value="QDV29065.1"/>
    <property type="molecule type" value="Genomic_DNA"/>
</dbReference>
<keyword evidence="9 13" id="KW-0446">Lipid-binding</keyword>
<comment type="function">
    <text evidence="12 13">F(1)F(0) ATP synthase produces ATP from ADP in the presence of a proton or sodium gradient. F-type ATPases consist of two structural domains, F(1) containing the extramembraneous catalytic core and F(0) containing the membrane proton channel, linked together by a central stalk and a peripheral stalk. During catalysis, ATP synthesis in the catalytic domain of F(1) is coupled via a rotary mechanism of the central stalk subunits to proton translocation.</text>
</comment>
<dbReference type="CDD" id="cd18121">
    <property type="entry name" value="ATP-synt_Fo_c"/>
    <property type="match status" value="1"/>
</dbReference>
<feature type="signal peptide" evidence="14">
    <location>
        <begin position="1"/>
        <end position="23"/>
    </location>
</feature>
<keyword evidence="8 13" id="KW-0406">Ion transport</keyword>
<dbReference type="HAMAP" id="MF_01396">
    <property type="entry name" value="ATP_synth_c_bact"/>
    <property type="match status" value="1"/>
</dbReference>
<evidence type="ECO:0000256" key="10">
    <source>
        <dbReference type="ARBA" id="ARBA00023136"/>
    </source>
</evidence>
<evidence type="ECO:0000256" key="14">
    <source>
        <dbReference type="SAM" id="SignalP"/>
    </source>
</evidence>
<keyword evidence="17" id="KW-1185">Reference proteome</keyword>
<feature type="transmembrane region" description="Helical" evidence="13">
    <location>
        <begin position="33"/>
        <end position="55"/>
    </location>
</feature>
<dbReference type="KEGG" id="peh:Spb1_09330"/>